<dbReference type="Pfam" id="PF04509">
    <property type="entry name" value="CheC"/>
    <property type="match status" value="1"/>
</dbReference>
<keyword evidence="9" id="KW-0282">Flagellum</keyword>
<reference evidence="9" key="1">
    <citation type="submission" date="2020-02" db="EMBL/GenBank/DDBJ databases">
        <authorList>
            <person name="Meier V. D."/>
        </authorList>
    </citation>
    <scope>NUCLEOTIDE SEQUENCE</scope>
    <source>
        <strain evidence="9">AVDCRST_MAG65</strain>
    </source>
</reference>
<dbReference type="InterPro" id="IPR001172">
    <property type="entry name" value="FliN_T3SS_HrcQb"/>
</dbReference>
<evidence type="ECO:0000256" key="4">
    <source>
        <dbReference type="ARBA" id="ARBA00022500"/>
    </source>
</evidence>
<keyword evidence="5" id="KW-0283">Flagellar rotation</keyword>
<sequence length="287" mass="29779">MTQQEAITRLAESTAEAVHNVLEMFAPGQISVGDVTIMGSDGDPLDQIAAPAVATSVSYVDGVTGGNVFVITLEGARRLAAAMMGMEVAEQPPGTPVELDEMELSAVSEAMNQMMASAAGATSSVLGTEVEISVPETRSFAVADEAVGAYQRAPYSTKVAFSICGEPGRLVQLLPNAFIVRMTSALDELGAEYAGPDPAAVGHASAEAPSLSGIPVRVWAELGRARLPGADVVTLPTGAVVELDRQADEPVDLYVNGKAFATGRLMVVNGTDWAVRIETVHNVPSNP</sequence>
<keyword evidence="3" id="KW-1003">Cell membrane</keyword>
<organism evidence="9">
    <name type="scientific">uncultured Solirubrobacteraceae bacterium</name>
    <dbReference type="NCBI Taxonomy" id="1162706"/>
    <lineage>
        <taxon>Bacteria</taxon>
        <taxon>Bacillati</taxon>
        <taxon>Actinomycetota</taxon>
        <taxon>Thermoleophilia</taxon>
        <taxon>Solirubrobacterales</taxon>
        <taxon>Solirubrobacteraceae</taxon>
        <taxon>environmental samples</taxon>
    </lineage>
</organism>
<evidence type="ECO:0000313" key="9">
    <source>
        <dbReference type="EMBL" id="CAA9491726.1"/>
    </source>
</evidence>
<evidence type="ECO:0000256" key="6">
    <source>
        <dbReference type="ARBA" id="ARBA00023136"/>
    </source>
</evidence>
<name>A0A6J4SHE7_9ACTN</name>
<dbReference type="SUPFAM" id="SSF101801">
    <property type="entry name" value="Surface presentation of antigens (SPOA)"/>
    <property type="match status" value="1"/>
</dbReference>
<dbReference type="PANTHER" id="PTHR43484">
    <property type="match status" value="1"/>
</dbReference>
<keyword evidence="9" id="KW-0966">Cell projection</keyword>
<dbReference type="InterPro" id="IPR001543">
    <property type="entry name" value="FliN-like_C"/>
</dbReference>
<dbReference type="EMBL" id="CADCVL010000362">
    <property type="protein sequence ID" value="CAA9491726.1"/>
    <property type="molecule type" value="Genomic_DNA"/>
</dbReference>
<protein>
    <submittedName>
        <fullName evidence="9">Flagellar motor switch protein FliN</fullName>
    </submittedName>
</protein>
<dbReference type="GO" id="GO:0071973">
    <property type="term" value="P:bacterial-type flagellum-dependent cell motility"/>
    <property type="evidence" value="ECO:0007669"/>
    <property type="project" value="InterPro"/>
</dbReference>
<evidence type="ECO:0000259" key="8">
    <source>
        <dbReference type="Pfam" id="PF04509"/>
    </source>
</evidence>
<dbReference type="InterPro" id="IPR051469">
    <property type="entry name" value="FliN/MopA/SpaO"/>
</dbReference>
<feature type="domain" description="CheC-like protein" evidence="8">
    <location>
        <begin position="102"/>
        <end position="136"/>
    </location>
</feature>
<dbReference type="Gene3D" id="2.30.330.10">
    <property type="entry name" value="SpoA-like"/>
    <property type="match status" value="1"/>
</dbReference>
<dbReference type="InterPro" id="IPR028976">
    <property type="entry name" value="CheC-like_sf"/>
</dbReference>
<dbReference type="Pfam" id="PF01052">
    <property type="entry name" value="FliMN_C"/>
    <property type="match status" value="1"/>
</dbReference>
<dbReference type="SUPFAM" id="SSF103039">
    <property type="entry name" value="CheC-like"/>
    <property type="match status" value="1"/>
</dbReference>
<dbReference type="GO" id="GO:0006935">
    <property type="term" value="P:chemotaxis"/>
    <property type="evidence" value="ECO:0007669"/>
    <property type="project" value="UniProtKB-KW"/>
</dbReference>
<comment type="subcellular location">
    <subcellularLocation>
        <location evidence="1">Cell membrane</location>
        <topology evidence="1">Peripheral membrane protein</topology>
        <orientation evidence="1">Cytoplasmic side</orientation>
    </subcellularLocation>
</comment>
<evidence type="ECO:0000259" key="7">
    <source>
        <dbReference type="Pfam" id="PF01052"/>
    </source>
</evidence>
<dbReference type="GO" id="GO:0005886">
    <property type="term" value="C:plasma membrane"/>
    <property type="evidence" value="ECO:0007669"/>
    <property type="project" value="UniProtKB-SubCell"/>
</dbReference>
<keyword evidence="6" id="KW-0472">Membrane</keyword>
<dbReference type="PANTHER" id="PTHR43484:SF1">
    <property type="entry name" value="FLAGELLAR MOTOR SWITCH PROTEIN FLIN"/>
    <property type="match status" value="1"/>
</dbReference>
<proteinExistence type="inferred from homology"/>
<dbReference type="GO" id="GO:0009425">
    <property type="term" value="C:bacterial-type flagellum basal body"/>
    <property type="evidence" value="ECO:0007669"/>
    <property type="project" value="InterPro"/>
</dbReference>
<keyword evidence="9" id="KW-0969">Cilium</keyword>
<evidence type="ECO:0000256" key="5">
    <source>
        <dbReference type="ARBA" id="ARBA00022779"/>
    </source>
</evidence>
<evidence type="ECO:0000256" key="2">
    <source>
        <dbReference type="ARBA" id="ARBA00009226"/>
    </source>
</evidence>
<keyword evidence="4" id="KW-0145">Chemotaxis</keyword>
<dbReference type="InterPro" id="IPR036429">
    <property type="entry name" value="SpoA-like_sf"/>
</dbReference>
<comment type="similarity">
    <text evidence="2">Belongs to the FliN/MopA/SpaO family.</text>
</comment>
<gene>
    <name evidence="9" type="ORF">AVDCRST_MAG65-2061</name>
</gene>
<evidence type="ECO:0000256" key="3">
    <source>
        <dbReference type="ARBA" id="ARBA00022475"/>
    </source>
</evidence>
<dbReference type="PRINTS" id="PR00956">
    <property type="entry name" value="FLGMOTORFLIN"/>
</dbReference>
<dbReference type="GO" id="GO:0003774">
    <property type="term" value="F:cytoskeletal motor activity"/>
    <property type="evidence" value="ECO:0007669"/>
    <property type="project" value="InterPro"/>
</dbReference>
<dbReference type="GO" id="GO:0016787">
    <property type="term" value="F:hydrolase activity"/>
    <property type="evidence" value="ECO:0007669"/>
    <property type="project" value="InterPro"/>
</dbReference>
<accession>A0A6J4SHE7</accession>
<dbReference type="Gene3D" id="3.40.1550.10">
    <property type="entry name" value="CheC-like"/>
    <property type="match status" value="1"/>
</dbReference>
<evidence type="ECO:0000256" key="1">
    <source>
        <dbReference type="ARBA" id="ARBA00004413"/>
    </source>
</evidence>
<feature type="domain" description="Flagellar motor switch protein FliN-like C-terminal" evidence="7">
    <location>
        <begin position="211"/>
        <end position="280"/>
    </location>
</feature>
<dbReference type="InterPro" id="IPR007597">
    <property type="entry name" value="CheC"/>
</dbReference>
<dbReference type="AlphaFoldDB" id="A0A6J4SHE7"/>